<feature type="non-terminal residue" evidence="7">
    <location>
        <position position="1"/>
    </location>
</feature>
<dbReference type="InterPro" id="IPR004152">
    <property type="entry name" value="GAT_dom"/>
</dbReference>
<dbReference type="GO" id="GO:0005768">
    <property type="term" value="C:endosome"/>
    <property type="evidence" value="ECO:0007669"/>
    <property type="project" value="TreeGrafter"/>
</dbReference>
<dbReference type="GO" id="GO:0035091">
    <property type="term" value="F:phosphatidylinositol binding"/>
    <property type="evidence" value="ECO:0007669"/>
    <property type="project" value="InterPro"/>
</dbReference>
<accession>A0A3S3PC22</accession>
<dbReference type="PIRSF" id="PIRSF036948">
    <property type="entry name" value="TOM1"/>
    <property type="match status" value="1"/>
</dbReference>
<dbReference type="PROSITE" id="PS50179">
    <property type="entry name" value="VHS"/>
    <property type="match status" value="1"/>
</dbReference>
<dbReference type="GO" id="GO:0030276">
    <property type="term" value="F:clathrin binding"/>
    <property type="evidence" value="ECO:0007669"/>
    <property type="project" value="TreeGrafter"/>
</dbReference>
<keyword evidence="3" id="KW-0653">Protein transport</keyword>
<dbReference type="Gene3D" id="1.20.58.160">
    <property type="match status" value="1"/>
</dbReference>
<dbReference type="GO" id="GO:0016020">
    <property type="term" value="C:membrane"/>
    <property type="evidence" value="ECO:0007669"/>
    <property type="project" value="TreeGrafter"/>
</dbReference>
<keyword evidence="2" id="KW-0813">Transport</keyword>
<dbReference type="InterPro" id="IPR038425">
    <property type="entry name" value="GAT_sf"/>
</dbReference>
<dbReference type="InterPro" id="IPR014645">
    <property type="entry name" value="TOM1"/>
</dbReference>
<feature type="compositionally biased region" description="Low complexity" evidence="4">
    <location>
        <begin position="441"/>
        <end position="451"/>
    </location>
</feature>
<evidence type="ECO:0000256" key="2">
    <source>
        <dbReference type="ARBA" id="ARBA00022448"/>
    </source>
</evidence>
<feature type="region of interest" description="Disordered" evidence="4">
    <location>
        <begin position="170"/>
        <end position="223"/>
    </location>
</feature>
<dbReference type="AlphaFoldDB" id="A0A3S3PC22"/>
<dbReference type="Pfam" id="PF03127">
    <property type="entry name" value="GAT"/>
    <property type="match status" value="1"/>
</dbReference>
<evidence type="ECO:0000313" key="8">
    <source>
        <dbReference type="Proteomes" id="UP000285301"/>
    </source>
</evidence>
<evidence type="ECO:0000259" key="5">
    <source>
        <dbReference type="PROSITE" id="PS50179"/>
    </source>
</evidence>
<protein>
    <submittedName>
        <fullName evidence="7">TOM1-like protein 2 isoform X1</fullName>
    </submittedName>
</protein>
<evidence type="ECO:0000256" key="4">
    <source>
        <dbReference type="SAM" id="MobiDB-lite"/>
    </source>
</evidence>
<dbReference type="PANTHER" id="PTHR13856">
    <property type="entry name" value="VHS DOMAIN CONTAINING PROTEIN FAMILY"/>
    <property type="match status" value="1"/>
</dbReference>
<feature type="compositionally biased region" description="Low complexity" evidence="4">
    <location>
        <begin position="474"/>
        <end position="483"/>
    </location>
</feature>
<dbReference type="Pfam" id="PF00790">
    <property type="entry name" value="VHS"/>
    <property type="match status" value="1"/>
</dbReference>
<organism evidence="7 8">
    <name type="scientific">Dinothrombium tinctorium</name>
    <dbReference type="NCBI Taxonomy" id="1965070"/>
    <lineage>
        <taxon>Eukaryota</taxon>
        <taxon>Metazoa</taxon>
        <taxon>Ecdysozoa</taxon>
        <taxon>Arthropoda</taxon>
        <taxon>Chelicerata</taxon>
        <taxon>Arachnida</taxon>
        <taxon>Acari</taxon>
        <taxon>Acariformes</taxon>
        <taxon>Trombidiformes</taxon>
        <taxon>Prostigmata</taxon>
        <taxon>Anystina</taxon>
        <taxon>Parasitengona</taxon>
        <taxon>Trombidioidea</taxon>
        <taxon>Trombidiidae</taxon>
        <taxon>Dinothrombium</taxon>
    </lineage>
</organism>
<evidence type="ECO:0000259" key="6">
    <source>
        <dbReference type="PROSITE" id="PS50909"/>
    </source>
</evidence>
<evidence type="ECO:0000256" key="3">
    <source>
        <dbReference type="ARBA" id="ARBA00022927"/>
    </source>
</evidence>
<gene>
    <name evidence="7" type="ORF">B4U79_08259</name>
</gene>
<dbReference type="STRING" id="1965070.A0A3S3PC22"/>
<dbReference type="EMBL" id="NCKU01000219">
    <property type="protein sequence ID" value="RWS16507.1"/>
    <property type="molecule type" value="Genomic_DNA"/>
</dbReference>
<dbReference type="OrthoDB" id="2018246at2759"/>
<feature type="domain" description="GAT" evidence="6">
    <location>
        <begin position="229"/>
        <end position="317"/>
    </location>
</feature>
<dbReference type="CDD" id="cd03565">
    <property type="entry name" value="VHS_Tom1_like"/>
    <property type="match status" value="1"/>
</dbReference>
<dbReference type="SUPFAM" id="SSF48464">
    <property type="entry name" value="ENTH/VHS domain"/>
    <property type="match status" value="1"/>
</dbReference>
<comment type="caution">
    <text evidence="7">The sequence shown here is derived from an EMBL/GenBank/DDBJ whole genome shotgun (WGS) entry which is preliminary data.</text>
</comment>
<feature type="region of interest" description="Disordered" evidence="4">
    <location>
        <begin position="440"/>
        <end position="493"/>
    </location>
</feature>
<dbReference type="Gene3D" id="1.25.40.90">
    <property type="match status" value="1"/>
</dbReference>
<dbReference type="InterPro" id="IPR008942">
    <property type="entry name" value="ENTH_VHS"/>
</dbReference>
<dbReference type="InterPro" id="IPR002014">
    <property type="entry name" value="VHS_dom"/>
</dbReference>
<feature type="domain" description="VHS" evidence="5">
    <location>
        <begin position="30"/>
        <end position="167"/>
    </location>
</feature>
<feature type="compositionally biased region" description="Polar residues" evidence="4">
    <location>
        <begin position="180"/>
        <end position="192"/>
    </location>
</feature>
<dbReference type="PROSITE" id="PS50909">
    <property type="entry name" value="GAT"/>
    <property type="match status" value="1"/>
</dbReference>
<dbReference type="SMART" id="SM00288">
    <property type="entry name" value="VHS"/>
    <property type="match status" value="1"/>
</dbReference>
<dbReference type="GO" id="GO:0043130">
    <property type="term" value="F:ubiquitin binding"/>
    <property type="evidence" value="ECO:0007669"/>
    <property type="project" value="InterPro"/>
</dbReference>
<name>A0A3S3PC22_9ACAR</name>
<sequence length="493" mass="54640">LASFDRMAGILQQLSGNPLSTPIGQKIEQATDASLLQEDWTLNMEICDMISDTDEGPKDAIRAIKKRLQQNAGKNHTVVMYTLTILETCVKNCGKRFHLLVTNKDFIQELIKIIGPKYDPPPAVQEKASCFVLSLIQTWAETFRGQPEFSGVVQAYSELKQKGIEFPASNSEGSAPILTPQRSVPVTQQVSRNIPPPGAQTGNQQPSRTGHKQHTPRHVMSGPLGLSSEQLAKLRSELDIVQGNVKVFNDMLNELTPGNEHSDDWELLYQLYSTCQAMQKRIVELIEKVANEDITIELLRINDEINAVFLRFEKFVKQRNQGKTSAKEENTKVEEASLIDLTEDSSAATASVTNKISNLNLGAVGGSAADTTSNVTAGGGDADFDMFAQLRSEKNQTTQAMKNNKIDNDLVNINDVKPDINGSQLQREEDFDEMEKWLKGQSQAQQTQAASIPNSEFDRFLAERASAADRLPPNNQQRQQQQNSKPKTDPFGL</sequence>
<dbReference type="PANTHER" id="PTHR13856:SF137">
    <property type="entry name" value="GH05942P"/>
    <property type="match status" value="1"/>
</dbReference>
<reference evidence="7 8" key="1">
    <citation type="journal article" date="2018" name="Gigascience">
        <title>Genomes of trombidid mites reveal novel predicted allergens and laterally-transferred genes associated with secondary metabolism.</title>
        <authorList>
            <person name="Dong X."/>
            <person name="Chaisiri K."/>
            <person name="Xia D."/>
            <person name="Armstrong S.D."/>
            <person name="Fang Y."/>
            <person name="Donnelly M.J."/>
            <person name="Kadowaki T."/>
            <person name="McGarry J.W."/>
            <person name="Darby A.C."/>
            <person name="Makepeace B.L."/>
        </authorList>
    </citation>
    <scope>NUCLEOTIDE SEQUENCE [LARGE SCALE GENOMIC DNA]</scope>
    <source>
        <strain evidence="7">UoL-WK</strain>
    </source>
</reference>
<dbReference type="GO" id="GO:0007165">
    <property type="term" value="P:signal transduction"/>
    <property type="evidence" value="ECO:0007669"/>
    <property type="project" value="TreeGrafter"/>
</dbReference>
<dbReference type="SUPFAM" id="SSF89009">
    <property type="entry name" value="GAT-like domain"/>
    <property type="match status" value="1"/>
</dbReference>
<proteinExistence type="inferred from homology"/>
<dbReference type="GO" id="GO:0015031">
    <property type="term" value="P:protein transport"/>
    <property type="evidence" value="ECO:0007669"/>
    <property type="project" value="UniProtKB-KW"/>
</dbReference>
<comment type="similarity">
    <text evidence="1">Belongs to the TOM1 family.</text>
</comment>
<dbReference type="CDD" id="cd14233">
    <property type="entry name" value="GAT_TOM1_like"/>
    <property type="match status" value="1"/>
</dbReference>
<evidence type="ECO:0000313" key="7">
    <source>
        <dbReference type="EMBL" id="RWS16507.1"/>
    </source>
</evidence>
<evidence type="ECO:0000256" key="1">
    <source>
        <dbReference type="ARBA" id="ARBA00007708"/>
    </source>
</evidence>
<dbReference type="Proteomes" id="UP000285301">
    <property type="component" value="Unassembled WGS sequence"/>
</dbReference>
<keyword evidence="8" id="KW-1185">Reference proteome</keyword>